<evidence type="ECO:0000313" key="2">
    <source>
        <dbReference type="Proteomes" id="UP001596083"/>
    </source>
</evidence>
<name>A0ABW0ZA56_9ACTN</name>
<gene>
    <name evidence="1" type="ORF">ACFP1Z_27765</name>
</gene>
<protein>
    <submittedName>
        <fullName evidence="1">Uncharacterized protein</fullName>
    </submittedName>
</protein>
<keyword evidence="2" id="KW-1185">Reference proteome</keyword>
<dbReference type="Proteomes" id="UP001596083">
    <property type="component" value="Unassembled WGS sequence"/>
</dbReference>
<reference evidence="2" key="1">
    <citation type="journal article" date="2019" name="Int. J. Syst. Evol. Microbiol.">
        <title>The Global Catalogue of Microorganisms (GCM) 10K type strain sequencing project: providing services to taxonomists for standard genome sequencing and annotation.</title>
        <authorList>
            <consortium name="The Broad Institute Genomics Platform"/>
            <consortium name="The Broad Institute Genome Sequencing Center for Infectious Disease"/>
            <person name="Wu L."/>
            <person name="Ma J."/>
        </authorList>
    </citation>
    <scope>NUCLEOTIDE SEQUENCE [LARGE SCALE GENOMIC DNA]</scope>
    <source>
        <strain evidence="2">CGMCC 4.7304</strain>
    </source>
</reference>
<evidence type="ECO:0000313" key="1">
    <source>
        <dbReference type="EMBL" id="MFC5723969.1"/>
    </source>
</evidence>
<dbReference type="EMBL" id="JBHSPB010000022">
    <property type="protein sequence ID" value="MFC5723969.1"/>
    <property type="molecule type" value="Genomic_DNA"/>
</dbReference>
<accession>A0ABW0ZA56</accession>
<proteinExistence type="predicted"/>
<organism evidence="1 2">
    <name type="scientific">Streptomyces gamaensis</name>
    <dbReference type="NCBI Taxonomy" id="1763542"/>
    <lineage>
        <taxon>Bacteria</taxon>
        <taxon>Bacillati</taxon>
        <taxon>Actinomycetota</taxon>
        <taxon>Actinomycetes</taxon>
        <taxon>Kitasatosporales</taxon>
        <taxon>Streptomycetaceae</taxon>
        <taxon>Streptomyces</taxon>
    </lineage>
</organism>
<dbReference type="RefSeq" id="WP_390320398.1">
    <property type="nucleotide sequence ID" value="NZ_JBHSPB010000022.1"/>
</dbReference>
<sequence>MRRAAVDQVRARAEVGGPDEETARQLAGLARERTAAAREAGIDPASAAARPVLAELVGACARLTGREDGPEFRAWLRERMEIGHDSGYERYWRLLSVINGWPAPTMGPAVEWLLAALRAEQR</sequence>
<comment type="caution">
    <text evidence="1">The sequence shown here is derived from an EMBL/GenBank/DDBJ whole genome shotgun (WGS) entry which is preliminary data.</text>
</comment>